<proteinExistence type="predicted"/>
<comment type="caution">
    <text evidence="1">The sequence shown here is derived from an EMBL/GenBank/DDBJ whole genome shotgun (WGS) entry which is preliminary data.</text>
</comment>
<dbReference type="Gene3D" id="1.25.10.10">
    <property type="entry name" value="Leucine-rich Repeat Variant"/>
    <property type="match status" value="1"/>
</dbReference>
<dbReference type="SUPFAM" id="SSF48371">
    <property type="entry name" value="ARM repeat"/>
    <property type="match status" value="1"/>
</dbReference>
<reference evidence="1 2" key="1">
    <citation type="journal article" date="2018" name="PLoS ONE">
        <title>The draft genome of Kipferlia bialata reveals reductive genome evolution in fornicate parasites.</title>
        <authorList>
            <person name="Tanifuji G."/>
            <person name="Takabayashi S."/>
            <person name="Kume K."/>
            <person name="Takagi M."/>
            <person name="Nakayama T."/>
            <person name="Kamikawa R."/>
            <person name="Inagaki Y."/>
            <person name="Hashimoto T."/>
        </authorList>
    </citation>
    <scope>NUCLEOTIDE SEQUENCE [LARGE SCALE GENOMIC DNA]</scope>
    <source>
        <strain evidence="1">NY0173</strain>
    </source>
</reference>
<evidence type="ECO:0000313" key="2">
    <source>
        <dbReference type="Proteomes" id="UP000265618"/>
    </source>
</evidence>
<protein>
    <recommendedName>
        <fullName evidence="3">Armadillo-like helical</fullName>
    </recommendedName>
</protein>
<evidence type="ECO:0008006" key="3">
    <source>
        <dbReference type="Google" id="ProtNLM"/>
    </source>
</evidence>
<evidence type="ECO:0000313" key="1">
    <source>
        <dbReference type="EMBL" id="GIQ81932.1"/>
    </source>
</evidence>
<accession>A0A9K3CS86</accession>
<organism evidence="1 2">
    <name type="scientific">Kipferlia bialata</name>
    <dbReference type="NCBI Taxonomy" id="797122"/>
    <lineage>
        <taxon>Eukaryota</taxon>
        <taxon>Metamonada</taxon>
        <taxon>Carpediemonas-like organisms</taxon>
        <taxon>Kipferlia</taxon>
    </lineage>
</organism>
<keyword evidence="2" id="KW-1185">Reference proteome</keyword>
<dbReference type="Proteomes" id="UP000265618">
    <property type="component" value="Unassembled WGS sequence"/>
</dbReference>
<name>A0A9K3CS86_9EUKA</name>
<dbReference type="EMBL" id="BDIP01000537">
    <property type="protein sequence ID" value="GIQ81932.1"/>
    <property type="molecule type" value="Genomic_DNA"/>
</dbReference>
<gene>
    <name evidence="1" type="ORF">KIPB_002977</name>
</gene>
<dbReference type="InterPro" id="IPR011989">
    <property type="entry name" value="ARM-like"/>
</dbReference>
<dbReference type="InterPro" id="IPR016024">
    <property type="entry name" value="ARM-type_fold"/>
</dbReference>
<sequence length="573" mass="64192">MAAKAGKPTGEVFQAEVSQILQMLCGAMKQNSPTLMRELREMLVKYFRLPNVAEFCMTLFTPIAVGIGMHVCNCSDPSHIELYTKEHDYIHTLLKDSGLIPVVLETCKHNSSSVVEESAMTILNELARTESNLPAVCVPAVRDLVIKAMQRKKPDSLVFLNQGMLLWRKMVGHIGKEPTLEAVQAFVDASIMQTCYDAMNYNGAVDTDVVCCSIVVLNHMAKIASMRPSLIAAGCHEWVMEQMSRHIQSDDVASHSGEVVGQLLHVKRGNNPREKYPLAPTVMEYLMRRDNLQTLLAAMNFHLENEGTPGIIMVTFQSLLTDPENYPLLEEMRITDCVARHTERSKGHYNDHVMARVLQRTAADAASAYHTKRIAEQPPELLSDDDLEAMRVAYISSKKGIETPVLGRRFLDDNSARVIYLPDIGEKPLEAFCSSAEKSLSVVNVMAAKSPSALKRELACRPQLLVCTHRTALAKPSTKAHKLHMCVWREMVRLRVSVRAYMFLDEDSVAADEDAARSMYTQLASTLGTHYLEKQSEETQQEMIQDADTLQCLPAGRYFEEVWWGICISNNIE</sequence>
<dbReference type="AlphaFoldDB" id="A0A9K3CS86"/>